<name>A0A2P5BXR5_TREOI</name>
<dbReference type="PROSITE" id="PS50089">
    <property type="entry name" value="ZF_RING_2"/>
    <property type="match status" value="1"/>
</dbReference>
<evidence type="ECO:0000256" key="3">
    <source>
        <dbReference type="ARBA" id="ARBA00022723"/>
    </source>
</evidence>
<evidence type="ECO:0000256" key="7">
    <source>
        <dbReference type="ARBA" id="ARBA00023136"/>
    </source>
</evidence>
<dbReference type="PANTHER" id="PTHR47168">
    <property type="entry name" value="RING ZINC FINGER DOMAIN SUPERFAMILY PROTEIN-RELATED"/>
    <property type="match status" value="1"/>
</dbReference>
<dbReference type="Pfam" id="PF13639">
    <property type="entry name" value="zf-RING_2"/>
    <property type="match status" value="1"/>
</dbReference>
<keyword evidence="3" id="KW-0479">Metal-binding</keyword>
<evidence type="ECO:0000256" key="8">
    <source>
        <dbReference type="PROSITE-ProRule" id="PRU00175"/>
    </source>
</evidence>
<dbReference type="InterPro" id="IPR001841">
    <property type="entry name" value="Znf_RING"/>
</dbReference>
<accession>A0A2P5BXR5</accession>
<keyword evidence="5" id="KW-0862">Zinc</keyword>
<reference evidence="12" key="1">
    <citation type="submission" date="2016-06" db="EMBL/GenBank/DDBJ databases">
        <title>Parallel loss of symbiosis genes in relatives of nitrogen-fixing non-legume Parasponia.</title>
        <authorList>
            <person name="Van Velzen R."/>
            <person name="Holmer R."/>
            <person name="Bu F."/>
            <person name="Rutten L."/>
            <person name="Van Zeijl A."/>
            <person name="Liu W."/>
            <person name="Santuari L."/>
            <person name="Cao Q."/>
            <person name="Sharma T."/>
            <person name="Shen D."/>
            <person name="Roswanjaya Y."/>
            <person name="Wardhani T."/>
            <person name="Kalhor M.S."/>
            <person name="Jansen J."/>
            <person name="Van den Hoogen J."/>
            <person name="Gungor B."/>
            <person name="Hartog M."/>
            <person name="Hontelez J."/>
            <person name="Verver J."/>
            <person name="Yang W.-C."/>
            <person name="Schijlen E."/>
            <person name="Repin R."/>
            <person name="Schilthuizen M."/>
            <person name="Schranz E."/>
            <person name="Heidstra R."/>
            <person name="Miyata K."/>
            <person name="Fedorova E."/>
            <person name="Kohlen W."/>
            <person name="Bisseling T."/>
            <person name="Smit S."/>
            <person name="Geurts R."/>
        </authorList>
    </citation>
    <scope>NUCLEOTIDE SEQUENCE [LARGE SCALE GENOMIC DNA]</scope>
    <source>
        <strain evidence="12">cv. RG33-2</strain>
    </source>
</reference>
<dbReference type="PANTHER" id="PTHR47168:SF1">
    <property type="entry name" value="OS02G0798600 PROTEIN"/>
    <property type="match status" value="1"/>
</dbReference>
<evidence type="ECO:0000256" key="9">
    <source>
        <dbReference type="SAM" id="MobiDB-lite"/>
    </source>
</evidence>
<dbReference type="Proteomes" id="UP000237000">
    <property type="component" value="Unassembled WGS sequence"/>
</dbReference>
<evidence type="ECO:0000256" key="6">
    <source>
        <dbReference type="ARBA" id="ARBA00022989"/>
    </source>
</evidence>
<dbReference type="EMBL" id="JXTC01000443">
    <property type="protein sequence ID" value="PON53539.1"/>
    <property type="molecule type" value="Genomic_DNA"/>
</dbReference>
<keyword evidence="12" id="KW-1185">Reference proteome</keyword>
<protein>
    <submittedName>
        <fullName evidence="11">43kDa postsynaptic protein</fullName>
    </submittedName>
</protein>
<evidence type="ECO:0000313" key="11">
    <source>
        <dbReference type="EMBL" id="PON53539.1"/>
    </source>
</evidence>
<dbReference type="GO" id="GO:0008270">
    <property type="term" value="F:zinc ion binding"/>
    <property type="evidence" value="ECO:0007669"/>
    <property type="project" value="UniProtKB-KW"/>
</dbReference>
<feature type="region of interest" description="Disordered" evidence="9">
    <location>
        <begin position="1"/>
        <end position="23"/>
    </location>
</feature>
<sequence length="539" mass="58452">MGSSSSRLGSRPPRTRVNSSSANWSRLSSLICGGSSSRATYELEDHPAECLVKSSERCSQIHGVQNSRVESSYSASRGTEFTSTNTEIAAITDNSSGDGLRRFGTSNHGSTYLSECKELTSPRQVSADCGIDESSRNSSTTSSSLFKEQQSSDTVSVNVSANTDADNGIDNSVHNVVSRTNSEVVHPSTSSYQGVGSTHSSLLPVVNYDGEVMAGNSLESGSTSVQLSSPPATFNPFGSEPIQDVVPSGLGFLVSNRERARADGGVLHVDVVSISSNILSNSNPDSSHREARRNSRRLFWDAFSRRGSRRHVDSPTILFSMDDSEELGSHDRWLLGFSGDFFDDGNGTDSGFLGSRIPYSSERRRHSRSEAWERLRGGLDENGRRNTFCPSGLHPDGTCSCESLLMHEESTTRASISRIVMLAEALFEVLDEIHRQPVSLSLSMVSSPAPASVVDSFPLRTHSKIEKAKGGDDVAECYICLAEYEEGDKIRVLPCHHEYHMACVDKWLKEIHGVCPLCRGDVREGLTECSASNSEIPSV</sequence>
<keyword evidence="7" id="KW-0472">Membrane</keyword>
<dbReference type="InterPro" id="IPR051653">
    <property type="entry name" value="E3_ligase_sorting_rcpt"/>
</dbReference>
<feature type="domain" description="RING-type" evidence="10">
    <location>
        <begin position="477"/>
        <end position="519"/>
    </location>
</feature>
<dbReference type="SUPFAM" id="SSF57850">
    <property type="entry name" value="RING/U-box"/>
    <property type="match status" value="1"/>
</dbReference>
<dbReference type="FunFam" id="3.30.40.10:FF:000388">
    <property type="entry name" value="Putative RING zinc finger domain superfamily protein"/>
    <property type="match status" value="1"/>
</dbReference>
<evidence type="ECO:0000313" key="12">
    <source>
        <dbReference type="Proteomes" id="UP000237000"/>
    </source>
</evidence>
<evidence type="ECO:0000256" key="1">
    <source>
        <dbReference type="ARBA" id="ARBA00004167"/>
    </source>
</evidence>
<keyword evidence="6" id="KW-1133">Transmembrane helix</keyword>
<dbReference type="OrthoDB" id="8062037at2759"/>
<evidence type="ECO:0000256" key="4">
    <source>
        <dbReference type="ARBA" id="ARBA00022771"/>
    </source>
</evidence>
<comment type="subcellular location">
    <subcellularLocation>
        <location evidence="1">Membrane</location>
        <topology evidence="1">Single-pass membrane protein</topology>
    </subcellularLocation>
</comment>
<comment type="caution">
    <text evidence="11">The sequence shown here is derived from an EMBL/GenBank/DDBJ whole genome shotgun (WGS) entry which is preliminary data.</text>
</comment>
<evidence type="ECO:0000259" key="10">
    <source>
        <dbReference type="PROSITE" id="PS50089"/>
    </source>
</evidence>
<dbReference type="InterPro" id="IPR013083">
    <property type="entry name" value="Znf_RING/FYVE/PHD"/>
</dbReference>
<dbReference type="AlphaFoldDB" id="A0A2P5BXR5"/>
<evidence type="ECO:0000256" key="2">
    <source>
        <dbReference type="ARBA" id="ARBA00022692"/>
    </source>
</evidence>
<dbReference type="SMART" id="SM00184">
    <property type="entry name" value="RING"/>
    <property type="match status" value="1"/>
</dbReference>
<keyword evidence="2" id="KW-0812">Transmembrane</keyword>
<dbReference type="InParanoid" id="A0A2P5BXR5"/>
<keyword evidence="4 8" id="KW-0863">Zinc-finger</keyword>
<feature type="compositionally biased region" description="Polar residues" evidence="9">
    <location>
        <begin position="145"/>
        <end position="172"/>
    </location>
</feature>
<gene>
    <name evidence="11" type="ORF">TorRG33x02_305270</name>
</gene>
<dbReference type="GO" id="GO:0016020">
    <property type="term" value="C:membrane"/>
    <property type="evidence" value="ECO:0007669"/>
    <property type="project" value="UniProtKB-SubCell"/>
</dbReference>
<dbReference type="STRING" id="63057.A0A2P5BXR5"/>
<dbReference type="Gene3D" id="3.30.40.10">
    <property type="entry name" value="Zinc/RING finger domain, C3HC4 (zinc finger)"/>
    <property type="match status" value="1"/>
</dbReference>
<proteinExistence type="predicted"/>
<feature type="region of interest" description="Disordered" evidence="9">
    <location>
        <begin position="127"/>
        <end position="172"/>
    </location>
</feature>
<evidence type="ECO:0000256" key="5">
    <source>
        <dbReference type="ARBA" id="ARBA00022833"/>
    </source>
</evidence>
<organism evidence="11 12">
    <name type="scientific">Trema orientale</name>
    <name type="common">Charcoal tree</name>
    <name type="synonym">Celtis orientalis</name>
    <dbReference type="NCBI Taxonomy" id="63057"/>
    <lineage>
        <taxon>Eukaryota</taxon>
        <taxon>Viridiplantae</taxon>
        <taxon>Streptophyta</taxon>
        <taxon>Embryophyta</taxon>
        <taxon>Tracheophyta</taxon>
        <taxon>Spermatophyta</taxon>
        <taxon>Magnoliopsida</taxon>
        <taxon>eudicotyledons</taxon>
        <taxon>Gunneridae</taxon>
        <taxon>Pentapetalae</taxon>
        <taxon>rosids</taxon>
        <taxon>fabids</taxon>
        <taxon>Rosales</taxon>
        <taxon>Cannabaceae</taxon>
        <taxon>Trema</taxon>
    </lineage>
</organism>